<dbReference type="Proteomes" id="UP001176806">
    <property type="component" value="Unassembled WGS sequence"/>
</dbReference>
<dbReference type="CDD" id="cd06355">
    <property type="entry name" value="PBP1_FmdD-like"/>
    <property type="match status" value="1"/>
</dbReference>
<comment type="caution">
    <text evidence="1">The sequence shown here is derived from an EMBL/GenBank/DDBJ whole genome shotgun (WGS) entry which is preliminary data.</text>
</comment>
<dbReference type="EMBL" id="JAUOEL010000002">
    <property type="protein sequence ID" value="MDO5973622.1"/>
    <property type="molecule type" value="Genomic_DNA"/>
</dbReference>
<evidence type="ECO:0000313" key="2">
    <source>
        <dbReference type="Proteomes" id="UP001176806"/>
    </source>
</evidence>
<dbReference type="InterPro" id="IPR028082">
    <property type="entry name" value="Peripla_BP_I"/>
</dbReference>
<sequence>MRKLVLFIASLALVFSCKQKEGKASAEEVSTVKVGVLHSLTGTMAISETDCKNATMLAIEEINAAGGVLGKQIEPIIEDGASDWPTFTEKATKLIGQDGVKSVFGCWTSSSRKAVLPVFESKNSLLFYPVQYEGMEASKNVIYTGAAPNQQILPAVDYMIKEGKKKFFLVGSDYVFPRTANKIIKAKLKSEGIEIVGEEYAPLGHTDFTSIAQKIKSSGADAVLNTVNGDSNIGFFKQMKSLGLSAPEVTCMSFSIAEVELKGIGVDIMEGQLTAWNYFMTFKSEANDKFIKAYQTKYGADKVTDDPIEAAYFGVYLWAEAVKKANSFEPDAVQQAISKVSYNAPEGVVSIDPVTNHTIKNFMIGRANAEGQFDILYQSPEMIAPDPFPSIATDKKVIAPGNIQ</sequence>
<dbReference type="Pfam" id="PF13433">
    <property type="entry name" value="Peripla_BP_5"/>
    <property type="match status" value="1"/>
</dbReference>
<accession>A0ABT8WKD8</accession>
<dbReference type="PRINTS" id="PR00337">
    <property type="entry name" value="LEUILEVALBP"/>
</dbReference>
<dbReference type="NCBIfam" id="TIGR03407">
    <property type="entry name" value="urea_ABC_UrtA"/>
    <property type="match status" value="1"/>
</dbReference>
<dbReference type="Gene3D" id="3.40.50.2300">
    <property type="match status" value="2"/>
</dbReference>
<dbReference type="PROSITE" id="PS51257">
    <property type="entry name" value="PROKAR_LIPOPROTEIN"/>
    <property type="match status" value="1"/>
</dbReference>
<keyword evidence="2" id="KW-1185">Reference proteome</keyword>
<gene>
    <name evidence="1" type="primary">urtA</name>
    <name evidence="1" type="ORF">Q4Q40_05455</name>
</gene>
<dbReference type="SUPFAM" id="SSF53822">
    <property type="entry name" value="Periplasmic binding protein-like I"/>
    <property type="match status" value="1"/>
</dbReference>
<dbReference type="InterPro" id="IPR000709">
    <property type="entry name" value="Leu_Ile_Val-bd"/>
</dbReference>
<dbReference type="RefSeq" id="WP_303300730.1">
    <property type="nucleotide sequence ID" value="NZ_BAABDA010000051.1"/>
</dbReference>
<reference evidence="1" key="1">
    <citation type="submission" date="2023-07" db="EMBL/GenBank/DDBJ databases">
        <title>Two novel species in the genus Flavivirga.</title>
        <authorList>
            <person name="Kwon K."/>
        </authorList>
    </citation>
    <scope>NUCLEOTIDE SEQUENCE</scope>
    <source>
        <strain evidence="1">KACC 14158</strain>
    </source>
</reference>
<dbReference type="PANTHER" id="PTHR47628:SF1">
    <property type="entry name" value="ALIPHATIC AMIDASE EXPRESSION-REGULATING PROTEIN"/>
    <property type="match status" value="1"/>
</dbReference>
<proteinExistence type="predicted"/>
<name>A0ABT8WKD8_9FLAO</name>
<protein>
    <submittedName>
        <fullName evidence="1">Urea ABC transporter substrate-binding protein</fullName>
    </submittedName>
</protein>
<organism evidence="1 2">
    <name type="scientific">Flavivirga jejuensis</name>
    <dbReference type="NCBI Taxonomy" id="870487"/>
    <lineage>
        <taxon>Bacteria</taxon>
        <taxon>Pseudomonadati</taxon>
        <taxon>Bacteroidota</taxon>
        <taxon>Flavobacteriia</taxon>
        <taxon>Flavobacteriales</taxon>
        <taxon>Flavobacteriaceae</taxon>
        <taxon>Flavivirga</taxon>
    </lineage>
</organism>
<dbReference type="PANTHER" id="PTHR47628">
    <property type="match status" value="1"/>
</dbReference>
<evidence type="ECO:0000313" key="1">
    <source>
        <dbReference type="EMBL" id="MDO5973622.1"/>
    </source>
</evidence>
<dbReference type="InterPro" id="IPR017777">
    <property type="entry name" value="ABC_urea-bd_UrtA"/>
</dbReference>